<organism evidence="2 3">
    <name type="scientific">Ataeniobius toweri</name>
    <dbReference type="NCBI Taxonomy" id="208326"/>
    <lineage>
        <taxon>Eukaryota</taxon>
        <taxon>Metazoa</taxon>
        <taxon>Chordata</taxon>
        <taxon>Craniata</taxon>
        <taxon>Vertebrata</taxon>
        <taxon>Euteleostomi</taxon>
        <taxon>Actinopterygii</taxon>
        <taxon>Neopterygii</taxon>
        <taxon>Teleostei</taxon>
        <taxon>Neoteleostei</taxon>
        <taxon>Acanthomorphata</taxon>
        <taxon>Ovalentaria</taxon>
        <taxon>Atherinomorphae</taxon>
        <taxon>Cyprinodontiformes</taxon>
        <taxon>Goodeidae</taxon>
        <taxon>Ataeniobius</taxon>
    </lineage>
</organism>
<feature type="compositionally biased region" description="Acidic residues" evidence="1">
    <location>
        <begin position="19"/>
        <end position="38"/>
    </location>
</feature>
<keyword evidence="3" id="KW-1185">Reference proteome</keyword>
<feature type="region of interest" description="Disordered" evidence="1">
    <location>
        <begin position="75"/>
        <end position="100"/>
    </location>
</feature>
<protein>
    <submittedName>
        <fullName evidence="2">Uncharacterized protein</fullName>
    </submittedName>
</protein>
<feature type="compositionally biased region" description="Basic and acidic residues" evidence="1">
    <location>
        <begin position="124"/>
        <end position="138"/>
    </location>
</feature>
<proteinExistence type="predicted"/>
<gene>
    <name evidence="2" type="ORF">ATANTOWER_021983</name>
</gene>
<sequence>MEGEKERQWEQQEEKESNEAEDDTRSDDETYNEEEDANPETAVVVWQEGHEKDELGNPIMHWEALSLCIAELEKQEEEKRAKAGASLEQGSTTLGWTEDREITADSWEDGHDACNSHVLGLTSRSDKGRLRADSKSFEDQQATQGREEQDKASCVLTTGILKAEKQHKKDTVTMAKY</sequence>
<feature type="compositionally biased region" description="Basic and acidic residues" evidence="1">
    <location>
        <begin position="1"/>
        <end position="18"/>
    </location>
</feature>
<evidence type="ECO:0000313" key="2">
    <source>
        <dbReference type="EMBL" id="MED6246688.1"/>
    </source>
</evidence>
<accession>A0ABU7BAK3</accession>
<feature type="region of interest" description="Disordered" evidence="1">
    <location>
        <begin position="117"/>
        <end position="151"/>
    </location>
</feature>
<comment type="caution">
    <text evidence="2">The sequence shown here is derived from an EMBL/GenBank/DDBJ whole genome shotgun (WGS) entry which is preliminary data.</text>
</comment>
<dbReference type="Proteomes" id="UP001345963">
    <property type="component" value="Unassembled WGS sequence"/>
</dbReference>
<name>A0ABU7BAK3_9TELE</name>
<dbReference type="EMBL" id="JAHUTI010044093">
    <property type="protein sequence ID" value="MED6246688.1"/>
    <property type="molecule type" value="Genomic_DNA"/>
</dbReference>
<evidence type="ECO:0000256" key="1">
    <source>
        <dbReference type="SAM" id="MobiDB-lite"/>
    </source>
</evidence>
<feature type="region of interest" description="Disordered" evidence="1">
    <location>
        <begin position="1"/>
        <end position="57"/>
    </location>
</feature>
<reference evidence="2 3" key="1">
    <citation type="submission" date="2021-07" db="EMBL/GenBank/DDBJ databases">
        <authorList>
            <person name="Palmer J.M."/>
        </authorList>
    </citation>
    <scope>NUCLEOTIDE SEQUENCE [LARGE SCALE GENOMIC DNA]</scope>
    <source>
        <strain evidence="2 3">AT_MEX2019</strain>
        <tissue evidence="2">Muscle</tissue>
    </source>
</reference>
<evidence type="ECO:0000313" key="3">
    <source>
        <dbReference type="Proteomes" id="UP001345963"/>
    </source>
</evidence>